<protein>
    <submittedName>
        <fullName evidence="1">Uncharacterized protein</fullName>
    </submittedName>
</protein>
<gene>
    <name evidence="1" type="ORF">BpHYR1_052934</name>
</gene>
<keyword evidence="2" id="KW-1185">Reference proteome</keyword>
<dbReference type="Pfam" id="PF15104">
    <property type="entry name" value="CFAP141"/>
    <property type="match status" value="1"/>
</dbReference>
<accession>A0A3M7P3E8</accession>
<evidence type="ECO:0000313" key="2">
    <source>
        <dbReference type="Proteomes" id="UP000276133"/>
    </source>
</evidence>
<organism evidence="1 2">
    <name type="scientific">Brachionus plicatilis</name>
    <name type="common">Marine rotifer</name>
    <name type="synonym">Brachionus muelleri</name>
    <dbReference type="NCBI Taxonomy" id="10195"/>
    <lineage>
        <taxon>Eukaryota</taxon>
        <taxon>Metazoa</taxon>
        <taxon>Spiralia</taxon>
        <taxon>Gnathifera</taxon>
        <taxon>Rotifera</taxon>
        <taxon>Eurotatoria</taxon>
        <taxon>Monogononta</taxon>
        <taxon>Pseudotrocha</taxon>
        <taxon>Ploima</taxon>
        <taxon>Brachionidae</taxon>
        <taxon>Brachionus</taxon>
    </lineage>
</organism>
<sequence>MSSDRMMATSYRFEVNKGGVNTKRGIQEARIAILEDQAFEEKSILKKNQQSFKTFWNDSFDTLNDSFRALNHQKGLHEDLKIIKKANVMMRRDALKRLYHQDYVQYESELNKKGLCIHKERL</sequence>
<dbReference type="EMBL" id="REGN01013996">
    <property type="protein sequence ID" value="RMZ93204.1"/>
    <property type="molecule type" value="Genomic_DNA"/>
</dbReference>
<dbReference type="OrthoDB" id="10005173at2759"/>
<dbReference type="PANTHER" id="PTHR35818">
    <property type="entry name" value="C1ORF189"/>
    <property type="match status" value="1"/>
</dbReference>
<dbReference type="AlphaFoldDB" id="A0A3M7P3E8"/>
<dbReference type="Proteomes" id="UP000276133">
    <property type="component" value="Unassembled WGS sequence"/>
</dbReference>
<dbReference type="PANTHER" id="PTHR35818:SF1">
    <property type="entry name" value="CILIA- AND FLAGELLA-ASSOCIATED PROTEIN 141"/>
    <property type="match status" value="1"/>
</dbReference>
<name>A0A3M7P3E8_BRAPC</name>
<dbReference type="InterPro" id="IPR029375">
    <property type="entry name" value="CFAP141"/>
</dbReference>
<comment type="caution">
    <text evidence="1">The sequence shown here is derived from an EMBL/GenBank/DDBJ whole genome shotgun (WGS) entry which is preliminary data.</text>
</comment>
<proteinExistence type="predicted"/>
<reference evidence="1 2" key="1">
    <citation type="journal article" date="2018" name="Sci. Rep.">
        <title>Genomic signatures of local adaptation to the degree of environmental predictability in rotifers.</title>
        <authorList>
            <person name="Franch-Gras L."/>
            <person name="Hahn C."/>
            <person name="Garcia-Roger E.M."/>
            <person name="Carmona M.J."/>
            <person name="Serra M."/>
            <person name="Gomez A."/>
        </authorList>
    </citation>
    <scope>NUCLEOTIDE SEQUENCE [LARGE SCALE GENOMIC DNA]</scope>
    <source>
        <strain evidence="1">HYR1</strain>
    </source>
</reference>
<evidence type="ECO:0000313" key="1">
    <source>
        <dbReference type="EMBL" id="RMZ93204.1"/>
    </source>
</evidence>